<dbReference type="EMBL" id="QPFP01000029">
    <property type="protein sequence ID" value="TEB29037.1"/>
    <property type="molecule type" value="Genomic_DNA"/>
</dbReference>
<dbReference type="Proteomes" id="UP000298030">
    <property type="component" value="Unassembled WGS sequence"/>
</dbReference>
<proteinExistence type="predicted"/>
<organism evidence="1 2">
    <name type="scientific">Coprinellus micaceus</name>
    <name type="common">Glistening ink-cap mushroom</name>
    <name type="synonym">Coprinus micaceus</name>
    <dbReference type="NCBI Taxonomy" id="71717"/>
    <lineage>
        <taxon>Eukaryota</taxon>
        <taxon>Fungi</taxon>
        <taxon>Dikarya</taxon>
        <taxon>Basidiomycota</taxon>
        <taxon>Agaricomycotina</taxon>
        <taxon>Agaricomycetes</taxon>
        <taxon>Agaricomycetidae</taxon>
        <taxon>Agaricales</taxon>
        <taxon>Agaricineae</taxon>
        <taxon>Psathyrellaceae</taxon>
        <taxon>Coprinellus</taxon>
    </lineage>
</organism>
<comment type="caution">
    <text evidence="1">The sequence shown here is derived from an EMBL/GenBank/DDBJ whole genome shotgun (WGS) entry which is preliminary data.</text>
</comment>
<sequence>MMDTNSRSQKPSYTVFDLLRLPSGQTLYPARHIAAISRSDATLKGTVIALRDFVVGNNDPNTAVEELFKEDRGEEEARTLAHICLEISDLLVSDRLQSASAFRSAVCSVALSGLYKSWASASEATYISAAQVERLIFVSALCADLYVFDFIPRPTFLQSLRRTNYYAARTKNLDIMAMLAAYLLSRACTSTNPPSVDAGKLLPAWVWAMFLGDFKHIVRLNERNHITASIKRMVRYLGFSDAPHVQYETLRAFARNFTSDPHAIPEWYLFYPSPADLSIKVEKTCQDLSKLS</sequence>
<evidence type="ECO:0000313" key="2">
    <source>
        <dbReference type="Proteomes" id="UP000298030"/>
    </source>
</evidence>
<keyword evidence="2" id="KW-1185">Reference proteome</keyword>
<accession>A0A4Y7T4D9</accession>
<gene>
    <name evidence="1" type="ORF">FA13DRAFT_686182</name>
</gene>
<dbReference type="AlphaFoldDB" id="A0A4Y7T4D9"/>
<name>A0A4Y7T4D9_COPMI</name>
<protein>
    <submittedName>
        <fullName evidence="1">Uncharacterized protein</fullName>
    </submittedName>
</protein>
<evidence type="ECO:0000313" key="1">
    <source>
        <dbReference type="EMBL" id="TEB29037.1"/>
    </source>
</evidence>
<reference evidence="1 2" key="1">
    <citation type="journal article" date="2019" name="Nat. Ecol. Evol.">
        <title>Megaphylogeny resolves global patterns of mushroom evolution.</title>
        <authorList>
            <person name="Varga T."/>
            <person name="Krizsan K."/>
            <person name="Foldi C."/>
            <person name="Dima B."/>
            <person name="Sanchez-Garcia M."/>
            <person name="Sanchez-Ramirez S."/>
            <person name="Szollosi G.J."/>
            <person name="Szarkandi J.G."/>
            <person name="Papp V."/>
            <person name="Albert L."/>
            <person name="Andreopoulos W."/>
            <person name="Angelini C."/>
            <person name="Antonin V."/>
            <person name="Barry K.W."/>
            <person name="Bougher N.L."/>
            <person name="Buchanan P."/>
            <person name="Buyck B."/>
            <person name="Bense V."/>
            <person name="Catcheside P."/>
            <person name="Chovatia M."/>
            <person name="Cooper J."/>
            <person name="Damon W."/>
            <person name="Desjardin D."/>
            <person name="Finy P."/>
            <person name="Geml J."/>
            <person name="Haridas S."/>
            <person name="Hughes K."/>
            <person name="Justo A."/>
            <person name="Karasinski D."/>
            <person name="Kautmanova I."/>
            <person name="Kiss B."/>
            <person name="Kocsube S."/>
            <person name="Kotiranta H."/>
            <person name="LaButti K.M."/>
            <person name="Lechner B.E."/>
            <person name="Liimatainen K."/>
            <person name="Lipzen A."/>
            <person name="Lukacs Z."/>
            <person name="Mihaltcheva S."/>
            <person name="Morgado L.N."/>
            <person name="Niskanen T."/>
            <person name="Noordeloos M.E."/>
            <person name="Ohm R.A."/>
            <person name="Ortiz-Santana B."/>
            <person name="Ovrebo C."/>
            <person name="Racz N."/>
            <person name="Riley R."/>
            <person name="Savchenko A."/>
            <person name="Shiryaev A."/>
            <person name="Soop K."/>
            <person name="Spirin V."/>
            <person name="Szebenyi C."/>
            <person name="Tomsovsky M."/>
            <person name="Tulloss R.E."/>
            <person name="Uehling J."/>
            <person name="Grigoriev I.V."/>
            <person name="Vagvolgyi C."/>
            <person name="Papp T."/>
            <person name="Martin F.M."/>
            <person name="Miettinen O."/>
            <person name="Hibbett D.S."/>
            <person name="Nagy L.G."/>
        </authorList>
    </citation>
    <scope>NUCLEOTIDE SEQUENCE [LARGE SCALE GENOMIC DNA]</scope>
    <source>
        <strain evidence="1 2">FP101781</strain>
    </source>
</reference>